<dbReference type="KEGG" id="smam:Mal15_47930"/>
<protein>
    <submittedName>
        <fullName evidence="1">Uncharacterized protein</fullName>
    </submittedName>
</protein>
<reference evidence="1 2" key="1">
    <citation type="submission" date="2019-02" db="EMBL/GenBank/DDBJ databases">
        <title>Planctomycetal bacteria perform biofilm scaping via a novel small molecule.</title>
        <authorList>
            <person name="Jeske O."/>
            <person name="Boedeker C."/>
            <person name="Wiegand S."/>
            <person name="Breitling P."/>
            <person name="Kallscheuer N."/>
            <person name="Jogler M."/>
            <person name="Rohde M."/>
            <person name="Petersen J."/>
            <person name="Medema M.H."/>
            <person name="Surup F."/>
            <person name="Jogler C."/>
        </authorList>
    </citation>
    <scope>NUCLEOTIDE SEQUENCE [LARGE SCALE GENOMIC DNA]</scope>
    <source>
        <strain evidence="1 2">Mal15</strain>
    </source>
</reference>
<evidence type="ECO:0000313" key="2">
    <source>
        <dbReference type="Proteomes" id="UP000321353"/>
    </source>
</evidence>
<proteinExistence type="predicted"/>
<accession>A0A5B9ML26</accession>
<dbReference type="AlphaFoldDB" id="A0A5B9ML26"/>
<dbReference type="EMBL" id="CP036264">
    <property type="protein sequence ID" value="QEG00721.1"/>
    <property type="molecule type" value="Genomic_DNA"/>
</dbReference>
<name>A0A5B9ML26_9BACT</name>
<dbReference type="Proteomes" id="UP000321353">
    <property type="component" value="Chromosome"/>
</dbReference>
<keyword evidence="2" id="KW-1185">Reference proteome</keyword>
<sequence>MTNDAIDSTSQIFLPPKSSYLPNLPTSQIFLPLGVSTAAYQVSETQGRDGRMIRGRMMVVCAGIADSR</sequence>
<organism evidence="1 2">
    <name type="scientific">Stieleria maiorica</name>
    <dbReference type="NCBI Taxonomy" id="2795974"/>
    <lineage>
        <taxon>Bacteria</taxon>
        <taxon>Pseudomonadati</taxon>
        <taxon>Planctomycetota</taxon>
        <taxon>Planctomycetia</taxon>
        <taxon>Pirellulales</taxon>
        <taxon>Pirellulaceae</taxon>
        <taxon>Stieleria</taxon>
    </lineage>
</organism>
<gene>
    <name evidence="1" type="ORF">Mal15_47930</name>
</gene>
<evidence type="ECO:0000313" key="1">
    <source>
        <dbReference type="EMBL" id="QEG00721.1"/>
    </source>
</evidence>